<dbReference type="Gene3D" id="3.40.720.10">
    <property type="entry name" value="Alkaline Phosphatase, subunit A"/>
    <property type="match status" value="1"/>
</dbReference>
<dbReference type="InterPro" id="IPR002591">
    <property type="entry name" value="Phosphodiest/P_Trfase"/>
</dbReference>
<dbReference type="Pfam" id="PF07691">
    <property type="entry name" value="PA14"/>
    <property type="match status" value="1"/>
</dbReference>
<sequence>MKKALCLVLLAVLVFACDKTDKKGFTIDHVVVIGVDGMSPDGIQNANTPMLDSMVQNGAATMQARSVLPSSSSPNWASMIMGADTEQHGITSNGWEKFDHQLPPVVATKNGTFPTIFTLFKDQQPEAHVGAIYDWDGFGRLFEKDDVDFDINGDHEDGTTTDAITYIKEHTPKFTFVHLDHVDHAGHSMGHGSAEYYTSVAKADSLITEIVKATKDAGMFEKTLFIVSADHGGLGYGHGGESLAEMTIPFIMYGAGVKKGYEIEETVYQYDNAPTVAYAMGLQTPQAWIGRPVKGAFIGNKKPKLTYKRKEQITQPKILPDAGHYEPAGGVFKADSVAVVIQNPNNGGEIRYVLGGEVPTATNSSVYQDTFYLKETTVLKAAVFQNGAMASTMAEANFRIVPKSKEDPVKFQIFYGGKMEKLPDFSTLKPVKEGYATEFSHKQALSPDIQQDQVALVLISYLEIEEEGKYRFFTNSDDGSKLYVDGILVVDNDGDHGVMERSGTMELTKARHEVRVEFFNGGGGYHLDVKYQGKDVPKQIIPANKLYRVE</sequence>
<feature type="signal peptide" evidence="1">
    <location>
        <begin position="1"/>
        <end position="16"/>
    </location>
</feature>
<feature type="domain" description="PA14" evidence="2">
    <location>
        <begin position="404"/>
        <end position="545"/>
    </location>
</feature>
<dbReference type="EMBL" id="JJMP01000008">
    <property type="protein sequence ID" value="RYC50798.1"/>
    <property type="molecule type" value="Genomic_DNA"/>
</dbReference>
<dbReference type="SUPFAM" id="SSF53649">
    <property type="entry name" value="Alkaline phosphatase-like"/>
    <property type="match status" value="1"/>
</dbReference>
<feature type="chain" id="PRO_5019219700" evidence="1">
    <location>
        <begin position="17"/>
        <end position="550"/>
    </location>
</feature>
<keyword evidence="4" id="KW-1185">Reference proteome</keyword>
<dbReference type="Pfam" id="PF01663">
    <property type="entry name" value="Phosphodiest"/>
    <property type="match status" value="1"/>
</dbReference>
<dbReference type="AlphaFoldDB" id="A0A444VJ48"/>
<dbReference type="InterPro" id="IPR037524">
    <property type="entry name" value="PA14/GLEYA"/>
</dbReference>
<dbReference type="Gene3D" id="3.90.182.10">
    <property type="entry name" value="Toxin - Anthrax Protective Antigen,domain 1"/>
    <property type="match status" value="1"/>
</dbReference>
<comment type="caution">
    <text evidence="3">The sequence shown here is derived from an EMBL/GenBank/DDBJ whole genome shotgun (WGS) entry which is preliminary data.</text>
</comment>
<protein>
    <submittedName>
        <fullName evidence="3">Nucleotide pyrophosphatase</fullName>
    </submittedName>
</protein>
<dbReference type="PANTHER" id="PTHR10151:SF120">
    <property type="entry name" value="BIS(5'-ADENOSYL)-TRIPHOSPHATASE"/>
    <property type="match status" value="1"/>
</dbReference>
<evidence type="ECO:0000259" key="2">
    <source>
        <dbReference type="PROSITE" id="PS51820"/>
    </source>
</evidence>
<dbReference type="Pfam" id="PF13290">
    <property type="entry name" value="CHB_HEX_C_1"/>
    <property type="match status" value="1"/>
</dbReference>
<dbReference type="CDD" id="cd00016">
    <property type="entry name" value="ALP_like"/>
    <property type="match status" value="1"/>
</dbReference>
<dbReference type="InterPro" id="IPR011658">
    <property type="entry name" value="PA14_dom"/>
</dbReference>
<dbReference type="InterPro" id="IPR059177">
    <property type="entry name" value="GH29D-like_dom"/>
</dbReference>
<dbReference type="PROSITE" id="PS51820">
    <property type="entry name" value="PA14"/>
    <property type="match status" value="1"/>
</dbReference>
<organism evidence="3 4">
    <name type="scientific">Flagellimonas olearia</name>
    <dbReference type="NCBI Taxonomy" id="552546"/>
    <lineage>
        <taxon>Bacteria</taxon>
        <taxon>Pseudomonadati</taxon>
        <taxon>Bacteroidota</taxon>
        <taxon>Flavobacteriia</taxon>
        <taxon>Flavobacteriales</taxon>
        <taxon>Flavobacteriaceae</taxon>
        <taxon>Flagellimonas</taxon>
    </lineage>
</organism>
<reference evidence="3 4" key="1">
    <citation type="submission" date="2014-04" db="EMBL/GenBank/DDBJ databases">
        <title>Whole genome of Muricauda olearia.</title>
        <authorList>
            <person name="Zhang X.-H."/>
            <person name="Tang K."/>
        </authorList>
    </citation>
    <scope>NUCLEOTIDE SEQUENCE [LARGE SCALE GENOMIC DNA]</scope>
    <source>
        <strain evidence="3 4">Th120</strain>
    </source>
</reference>
<evidence type="ECO:0000313" key="3">
    <source>
        <dbReference type="EMBL" id="RYC50798.1"/>
    </source>
</evidence>
<dbReference type="PROSITE" id="PS51257">
    <property type="entry name" value="PROKAR_LIPOPROTEIN"/>
    <property type="match status" value="1"/>
</dbReference>
<keyword evidence="1" id="KW-0732">Signal</keyword>
<evidence type="ECO:0000313" key="4">
    <source>
        <dbReference type="Proteomes" id="UP000290261"/>
    </source>
</evidence>
<name>A0A444VJ48_9FLAO</name>
<dbReference type="SUPFAM" id="SSF56988">
    <property type="entry name" value="Anthrax protective antigen"/>
    <property type="match status" value="1"/>
</dbReference>
<dbReference type="GO" id="GO:0016787">
    <property type="term" value="F:hydrolase activity"/>
    <property type="evidence" value="ECO:0007669"/>
    <property type="project" value="UniProtKB-ARBA"/>
</dbReference>
<dbReference type="PANTHER" id="PTHR10151">
    <property type="entry name" value="ECTONUCLEOTIDE PYROPHOSPHATASE/PHOSPHODIESTERASE"/>
    <property type="match status" value="1"/>
</dbReference>
<proteinExistence type="predicted"/>
<accession>A0A444VJ48</accession>
<dbReference type="SMART" id="SM00758">
    <property type="entry name" value="PA14"/>
    <property type="match status" value="1"/>
</dbReference>
<gene>
    <name evidence="3" type="ORF">DN53_16915</name>
</gene>
<evidence type="ECO:0000256" key="1">
    <source>
        <dbReference type="SAM" id="SignalP"/>
    </source>
</evidence>
<dbReference type="Proteomes" id="UP000290261">
    <property type="component" value="Unassembled WGS sequence"/>
</dbReference>
<dbReference type="InterPro" id="IPR017850">
    <property type="entry name" value="Alkaline_phosphatase_core_sf"/>
</dbReference>